<dbReference type="Proteomes" id="UP001595798">
    <property type="component" value="Unassembled WGS sequence"/>
</dbReference>
<gene>
    <name evidence="2" type="ORF">ACFOZ5_03560</name>
</gene>
<evidence type="ECO:0000256" key="1">
    <source>
        <dbReference type="SAM" id="Phobius"/>
    </source>
</evidence>
<protein>
    <submittedName>
        <fullName evidence="2">Uncharacterized protein</fullName>
    </submittedName>
</protein>
<feature type="transmembrane region" description="Helical" evidence="1">
    <location>
        <begin position="73"/>
        <end position="97"/>
    </location>
</feature>
<proteinExistence type="predicted"/>
<dbReference type="EMBL" id="JBHSDI010000007">
    <property type="protein sequence ID" value="MFC4258106.1"/>
    <property type="molecule type" value="Genomic_DNA"/>
</dbReference>
<reference evidence="3" key="1">
    <citation type="journal article" date="2019" name="Int. J. Syst. Evol. Microbiol.">
        <title>The Global Catalogue of Microorganisms (GCM) 10K type strain sequencing project: providing services to taxonomists for standard genome sequencing and annotation.</title>
        <authorList>
            <consortium name="The Broad Institute Genomics Platform"/>
            <consortium name="The Broad Institute Genome Sequencing Center for Infectious Disease"/>
            <person name="Wu L."/>
            <person name="Ma J."/>
        </authorList>
    </citation>
    <scope>NUCLEOTIDE SEQUENCE [LARGE SCALE GENOMIC DNA]</scope>
    <source>
        <strain evidence="3">CECT 7297</strain>
    </source>
</reference>
<keyword evidence="1" id="KW-0812">Transmembrane</keyword>
<feature type="transmembrane region" description="Helical" evidence="1">
    <location>
        <begin position="12"/>
        <end position="35"/>
    </location>
</feature>
<name>A0ABV8QCN2_9GAMM</name>
<keyword evidence="1" id="KW-1133">Transmembrane helix</keyword>
<sequence length="149" mass="17158">MPDYQMFPMGMWHMLAAVMLMVFCLAITLILISGVLSNWMSERPLMYLELGLLVVMVLVLSTPTFLLSRGWSIFHGFLVWHNRAYLLVLAACSIAVLMDGRYGMAITGGVGLVLGFAAHSFYQSERYAVAVEHYRLIWEHYRFRRHNHE</sequence>
<keyword evidence="3" id="KW-1185">Reference proteome</keyword>
<evidence type="ECO:0000313" key="2">
    <source>
        <dbReference type="EMBL" id="MFC4258106.1"/>
    </source>
</evidence>
<evidence type="ECO:0000313" key="3">
    <source>
        <dbReference type="Proteomes" id="UP001595798"/>
    </source>
</evidence>
<dbReference type="RefSeq" id="WP_379885469.1">
    <property type="nucleotide sequence ID" value="NZ_JBHSDI010000007.1"/>
</dbReference>
<feature type="transmembrane region" description="Helical" evidence="1">
    <location>
        <begin position="47"/>
        <end position="67"/>
    </location>
</feature>
<accession>A0ABV8QCN2</accession>
<comment type="caution">
    <text evidence="2">The sequence shown here is derived from an EMBL/GenBank/DDBJ whole genome shotgun (WGS) entry which is preliminary data.</text>
</comment>
<keyword evidence="1" id="KW-0472">Membrane</keyword>
<organism evidence="2 3">
    <name type="scientific">Marinobacter lacisalsi</name>
    <dbReference type="NCBI Taxonomy" id="475979"/>
    <lineage>
        <taxon>Bacteria</taxon>
        <taxon>Pseudomonadati</taxon>
        <taxon>Pseudomonadota</taxon>
        <taxon>Gammaproteobacteria</taxon>
        <taxon>Pseudomonadales</taxon>
        <taxon>Marinobacteraceae</taxon>
        <taxon>Marinobacter</taxon>
    </lineage>
</organism>